<dbReference type="InterPro" id="IPR051425">
    <property type="entry name" value="Formin_Homology"/>
</dbReference>
<dbReference type="Proteomes" id="UP000809789">
    <property type="component" value="Unassembled WGS sequence"/>
</dbReference>
<feature type="compositionally biased region" description="Low complexity" evidence="1">
    <location>
        <begin position="603"/>
        <end position="612"/>
    </location>
</feature>
<feature type="compositionally biased region" description="Low complexity" evidence="1">
    <location>
        <begin position="27"/>
        <end position="49"/>
    </location>
</feature>
<keyword evidence="4" id="KW-1185">Reference proteome</keyword>
<feature type="region of interest" description="Disordered" evidence="1">
    <location>
        <begin position="809"/>
        <end position="830"/>
    </location>
</feature>
<gene>
    <name evidence="3" type="ORF">KVT40_006304</name>
</gene>
<dbReference type="OrthoDB" id="3922889at2759"/>
<feature type="signal peptide" evidence="2">
    <location>
        <begin position="1"/>
        <end position="22"/>
    </location>
</feature>
<proteinExistence type="predicted"/>
<dbReference type="EMBL" id="JAESVG020000007">
    <property type="protein sequence ID" value="KAG8625903.1"/>
    <property type="molecule type" value="Genomic_DNA"/>
</dbReference>
<feature type="region of interest" description="Disordered" evidence="1">
    <location>
        <begin position="416"/>
        <end position="656"/>
    </location>
</feature>
<evidence type="ECO:0000313" key="3">
    <source>
        <dbReference type="EMBL" id="KAG8625903.1"/>
    </source>
</evidence>
<dbReference type="AlphaFoldDB" id="A0A8K0PG22"/>
<feature type="compositionally biased region" description="Pro residues" evidence="1">
    <location>
        <begin position="440"/>
        <end position="453"/>
    </location>
</feature>
<evidence type="ECO:0000313" key="4">
    <source>
        <dbReference type="Proteomes" id="UP000809789"/>
    </source>
</evidence>
<comment type="caution">
    <text evidence="3">The sequence shown here is derived from an EMBL/GenBank/DDBJ whole genome shotgun (WGS) entry which is preliminary data.</text>
</comment>
<feature type="compositionally biased region" description="Gly residues" evidence="1">
    <location>
        <begin position="631"/>
        <end position="643"/>
    </location>
</feature>
<keyword evidence="2" id="KW-0732">Signal</keyword>
<feature type="compositionally biased region" description="Polar residues" evidence="1">
    <location>
        <begin position="486"/>
        <end position="515"/>
    </location>
</feature>
<name>A0A8K0PG22_9PEZI</name>
<feature type="compositionally biased region" description="Low complexity" evidence="1">
    <location>
        <begin position="530"/>
        <end position="561"/>
    </location>
</feature>
<accession>A0A8K0PG22</accession>
<feature type="chain" id="PRO_5035475808" evidence="2">
    <location>
        <begin position="23"/>
        <end position="865"/>
    </location>
</feature>
<feature type="compositionally biased region" description="Low complexity" evidence="1">
    <location>
        <begin position="621"/>
        <end position="630"/>
    </location>
</feature>
<dbReference type="PANTHER" id="PTHR45725:SF1">
    <property type="entry name" value="DISHEVELLED ASSOCIATED ACTIVATOR OF MORPHOGENESIS, ISOFORM D"/>
    <property type="match status" value="1"/>
</dbReference>
<sequence>MHVLRRLGTSLCVLVTLSGVGGQQLNQTSSTLPTTTTTESTTQSSSKVSQSSIPATISAPATLSFANASTPASVYSLVNSAFDCILDISRWSDSAKGTWVSTELYLSTFTETTYTYTSTIWHTSLTTLCDGVPRAVITSDPASEISLSYSTAPQRVLTLTNSSLSYSGTPPCTVSPDPASSYCKQFQEVYNSRLSSAYLTPGASSFQLKNKFPKFCTVDTEPVAPYYGHLTDVECFVSISSAQLYYWSTSKPSNFCNWTATTNPPRPDGQPETVILNGTTLTSPSAYVYLHSLSYLIRSMQSTTRKTMDTMLAFRPDELKSVCGYRNEEGEFPMNYADFQDPVPWSAWACQPSCFGRDSDRCKPLGPNLAASYRPQLSVPGNFSTVLAGLGLPSDCTLHNVGWPFTAWHDPPQMLKPADHLLEPKPTSAPMVTTADPAPTQVPPSPSSPPVSPPAQTAAPMIPPPRPTALPVDQDPAPAPSHPVNDGQSGQPQTPADPTTQGAVQHSAQPTSGGSDPQLGSGVGSGANGNGNNDSNGSSDPGNNNGAGSDGADPASGNDGASPPPPPVIVIGGSSTLTAGGAPTTISGHVISIPTIDPVSDTGNSAGPSSNSGAGGGSVGSGSNSDSGSDSGSGSGSSGGASPGGDPARPIDKRPVDPVVVIDSSTIPMRDFGDVMATAMPELKPAGVSVVTPATIPNKATARPQPAVFVGGSTTLVAGGTPITVGSRVISMVTRQPTAAGQSGGAAVVIDGSTFPLASLSKVLETGLPDLRSAGLVATTVVASSKPGSTDAAVDGIAGWIMSALGGKPSSTRPAVATGTGQNGGRERNSTIVPFTGDADRTIDFKWLCSSACSAAAIGLAILAL</sequence>
<evidence type="ECO:0000256" key="2">
    <source>
        <dbReference type="SAM" id="SignalP"/>
    </source>
</evidence>
<feature type="region of interest" description="Disordered" evidence="1">
    <location>
        <begin position="26"/>
        <end position="49"/>
    </location>
</feature>
<organism evidence="3 4">
    <name type="scientific">Elsinoe batatas</name>
    <dbReference type="NCBI Taxonomy" id="2601811"/>
    <lineage>
        <taxon>Eukaryota</taxon>
        <taxon>Fungi</taxon>
        <taxon>Dikarya</taxon>
        <taxon>Ascomycota</taxon>
        <taxon>Pezizomycotina</taxon>
        <taxon>Dothideomycetes</taxon>
        <taxon>Dothideomycetidae</taxon>
        <taxon>Myriangiales</taxon>
        <taxon>Elsinoaceae</taxon>
        <taxon>Elsinoe</taxon>
    </lineage>
</organism>
<dbReference type="PANTHER" id="PTHR45725">
    <property type="entry name" value="FORMIN HOMOLOGY 2 FAMILY MEMBER"/>
    <property type="match status" value="1"/>
</dbReference>
<reference evidence="3" key="1">
    <citation type="submission" date="2021-07" db="EMBL/GenBank/DDBJ databases">
        <title>Elsinoe batatas strain:CRI-CJ2 Genome sequencing and assembly.</title>
        <authorList>
            <person name="Huang L."/>
        </authorList>
    </citation>
    <scope>NUCLEOTIDE SEQUENCE</scope>
    <source>
        <strain evidence="3">CRI-CJ2</strain>
    </source>
</reference>
<evidence type="ECO:0000256" key="1">
    <source>
        <dbReference type="SAM" id="MobiDB-lite"/>
    </source>
</evidence>
<protein>
    <submittedName>
        <fullName evidence="3">Uncharacterized protein</fullName>
    </submittedName>
</protein>